<dbReference type="Proteomes" id="UP001383192">
    <property type="component" value="Unassembled WGS sequence"/>
</dbReference>
<dbReference type="AlphaFoldDB" id="A0AAW0E939"/>
<accession>A0AAW0E939</accession>
<evidence type="ECO:0000313" key="2">
    <source>
        <dbReference type="EMBL" id="KAK7060780.1"/>
    </source>
</evidence>
<gene>
    <name evidence="2" type="ORF">VNI00_000512</name>
</gene>
<feature type="region of interest" description="Disordered" evidence="1">
    <location>
        <begin position="304"/>
        <end position="330"/>
    </location>
</feature>
<feature type="compositionally biased region" description="Acidic residues" evidence="1">
    <location>
        <begin position="318"/>
        <end position="330"/>
    </location>
</feature>
<name>A0AAW0E939_9AGAR</name>
<keyword evidence="3" id="KW-1185">Reference proteome</keyword>
<comment type="caution">
    <text evidence="2">The sequence shown here is derived from an EMBL/GenBank/DDBJ whole genome shotgun (WGS) entry which is preliminary data.</text>
</comment>
<reference evidence="2 3" key="1">
    <citation type="submission" date="2024-01" db="EMBL/GenBank/DDBJ databases">
        <title>A draft genome for a cacao thread blight-causing isolate of Paramarasmius palmivorus.</title>
        <authorList>
            <person name="Baruah I.K."/>
            <person name="Bukari Y."/>
            <person name="Amoako-Attah I."/>
            <person name="Meinhardt L.W."/>
            <person name="Bailey B.A."/>
            <person name="Cohen S.P."/>
        </authorList>
    </citation>
    <scope>NUCLEOTIDE SEQUENCE [LARGE SCALE GENOMIC DNA]</scope>
    <source>
        <strain evidence="2 3">GH-12</strain>
    </source>
</reference>
<organism evidence="2 3">
    <name type="scientific">Paramarasmius palmivorus</name>
    <dbReference type="NCBI Taxonomy" id="297713"/>
    <lineage>
        <taxon>Eukaryota</taxon>
        <taxon>Fungi</taxon>
        <taxon>Dikarya</taxon>
        <taxon>Basidiomycota</taxon>
        <taxon>Agaricomycotina</taxon>
        <taxon>Agaricomycetes</taxon>
        <taxon>Agaricomycetidae</taxon>
        <taxon>Agaricales</taxon>
        <taxon>Marasmiineae</taxon>
        <taxon>Marasmiaceae</taxon>
        <taxon>Paramarasmius</taxon>
    </lineage>
</organism>
<dbReference type="EMBL" id="JAYKXP010000002">
    <property type="protein sequence ID" value="KAK7060780.1"/>
    <property type="molecule type" value="Genomic_DNA"/>
</dbReference>
<evidence type="ECO:0000313" key="3">
    <source>
        <dbReference type="Proteomes" id="UP001383192"/>
    </source>
</evidence>
<evidence type="ECO:0000256" key="1">
    <source>
        <dbReference type="SAM" id="MobiDB-lite"/>
    </source>
</evidence>
<proteinExistence type="predicted"/>
<protein>
    <submittedName>
        <fullName evidence="2">Uncharacterized protein</fullName>
    </submittedName>
</protein>
<sequence>MPGVTDLDWDFHVPTPSTSLITNFLHNFPNLHRVTLGSEFTDLGSLRTFLGACGSDIRTLVLEEGFGYRSKRKTNKKARNRANKPPMFDLSKLEELVVRSEESFFDWILDDLLLISTPSELRTLVIESEAFSCSTLNRLFETFSQTLTHLTLDPTNTSETLLSPASQISLRALTSTFSRLEVLHTLTVGLIFLGDSFSPHLAFDWTRDFLEVFQARDLVILELFCYASEPQEVVDILQTYDWGPLVTLLQKKYTSLQELVLWITMEMDFGRRERSSLEKRVQESGLGRFTSEGKRRVGMKWTIENPSWGSWSDRDSDAEQESDSDTSDDL</sequence>